<dbReference type="EMBL" id="MT383642">
    <property type="protein sequence ID" value="QWM93592.1"/>
    <property type="molecule type" value="Genomic_DNA"/>
</dbReference>
<protein>
    <submittedName>
        <fullName evidence="1">Uncharacterized protein</fullName>
    </submittedName>
</protein>
<name>A0A8F0WGS5_9STRA</name>
<geneLocation type="chloroplast" evidence="1"/>
<keyword evidence="1" id="KW-0934">Plastid</keyword>
<proteinExistence type="predicted"/>
<organism evidence="1">
    <name type="scientific">Tryblionella apiculata</name>
    <dbReference type="NCBI Taxonomy" id="1003145"/>
    <lineage>
        <taxon>Eukaryota</taxon>
        <taxon>Sar</taxon>
        <taxon>Stramenopiles</taxon>
        <taxon>Ochrophyta</taxon>
        <taxon>Bacillariophyta</taxon>
        <taxon>Bacillariophyceae</taxon>
        <taxon>Bacillariophycidae</taxon>
        <taxon>Bacillariales</taxon>
        <taxon>Bacillariaceae</taxon>
        <taxon>Tryblionella</taxon>
    </lineage>
</organism>
<dbReference type="RefSeq" id="YP_010134103.1">
    <property type="nucleotide sequence ID" value="NC_056791.1"/>
</dbReference>
<dbReference type="AlphaFoldDB" id="A0A8F0WGS5"/>
<dbReference type="EMBL" id="MT383642">
    <property type="protein sequence ID" value="QWM93510.1"/>
    <property type="molecule type" value="Genomic_DNA"/>
</dbReference>
<evidence type="ECO:0000313" key="1">
    <source>
        <dbReference type="EMBL" id="QWM93592.1"/>
    </source>
</evidence>
<keyword evidence="1" id="KW-0150">Chloroplast</keyword>
<dbReference type="GeneID" id="67123683"/>
<gene>
    <name evidence="1" type="primary">orf138</name>
</gene>
<reference evidence="1" key="1">
    <citation type="journal article" date="2021" name="Ecol Indic">
        <title>Morphological and molecular identification reveals that waters from an isolated oasis in Tamanrasset (extreme South of Algerian Sahara) are colonized by opportunistic and pollution-tolerant diatom species.</title>
        <authorList>
            <person name="Gastineau R."/>
            <person name="Hamedi C."/>
            <person name="Baba Hamed M.B."/>
            <person name="Abi-Ayad S.-M.E.-A."/>
            <person name="Bak M."/>
            <person name="Lemieux C."/>
            <person name="Turmel M."/>
            <person name="Dobosz S."/>
            <person name="Wrobel R.J."/>
            <person name="Kierzek A."/>
            <person name="Lange-Bertalot H."/>
            <person name="Witkowski A."/>
        </authorList>
    </citation>
    <scope>NUCLEOTIDE SEQUENCE</scope>
    <source>
        <strain evidence="1">SZCZR1825</strain>
    </source>
</reference>
<sequence length="138" mass="14509">MKEKLMFGSKIAELSIDILKGVNATVWGGMAEAEKVGKIVKTGLSGTDIVIGTSHALEDIACDDFICATIDIIGSVSTSIGLVLGNIPATKHLTVITGSVTVSCRSIRYYCKHHGTFWGCTVAAGHGAKNAIKFVVKK</sequence>
<dbReference type="GeneID" id="67123770"/>
<accession>A0A8F0WGS5</accession>
<dbReference type="RefSeq" id="YP_010134021.1">
    <property type="nucleotide sequence ID" value="NC_056791.1"/>
</dbReference>